<sequence>MLEGSWLPLIWMRNGERRFKRILPKLLEDIDTLSAQCGVEACVITKCPRDTRPTIWASPAMTEKFLEANKEVEVDHLLKKKRRLEDKFVKLKQLQELDEKLKEKKR</sequence>
<gene>
    <name evidence="2" type="ORF">L195_g007051</name>
</gene>
<dbReference type="EMBL" id="ASHM01003847">
    <property type="protein sequence ID" value="PNY10473.1"/>
    <property type="molecule type" value="Genomic_DNA"/>
</dbReference>
<evidence type="ECO:0000256" key="1">
    <source>
        <dbReference type="SAM" id="Coils"/>
    </source>
</evidence>
<evidence type="ECO:0000313" key="2">
    <source>
        <dbReference type="EMBL" id="PNY10473.1"/>
    </source>
</evidence>
<reference evidence="2 3" key="2">
    <citation type="journal article" date="2017" name="Front. Plant Sci.">
        <title>Gene Classification and Mining of Molecular Markers Useful in Red Clover (Trifolium pratense) Breeding.</title>
        <authorList>
            <person name="Istvanek J."/>
            <person name="Dluhosova J."/>
            <person name="Dluhos P."/>
            <person name="Patkova L."/>
            <person name="Nedelnik J."/>
            <person name="Repkova J."/>
        </authorList>
    </citation>
    <scope>NUCLEOTIDE SEQUENCE [LARGE SCALE GENOMIC DNA]</scope>
    <source>
        <strain evidence="3">cv. Tatra</strain>
        <tissue evidence="2">Young leaves</tissue>
    </source>
</reference>
<dbReference type="AlphaFoldDB" id="A0A2K3P5D0"/>
<organism evidence="2 3">
    <name type="scientific">Trifolium pratense</name>
    <name type="common">Red clover</name>
    <dbReference type="NCBI Taxonomy" id="57577"/>
    <lineage>
        <taxon>Eukaryota</taxon>
        <taxon>Viridiplantae</taxon>
        <taxon>Streptophyta</taxon>
        <taxon>Embryophyta</taxon>
        <taxon>Tracheophyta</taxon>
        <taxon>Spermatophyta</taxon>
        <taxon>Magnoliopsida</taxon>
        <taxon>eudicotyledons</taxon>
        <taxon>Gunneridae</taxon>
        <taxon>Pentapetalae</taxon>
        <taxon>rosids</taxon>
        <taxon>fabids</taxon>
        <taxon>Fabales</taxon>
        <taxon>Fabaceae</taxon>
        <taxon>Papilionoideae</taxon>
        <taxon>50 kb inversion clade</taxon>
        <taxon>NPAAA clade</taxon>
        <taxon>Hologalegina</taxon>
        <taxon>IRL clade</taxon>
        <taxon>Trifolieae</taxon>
        <taxon>Trifolium</taxon>
    </lineage>
</organism>
<evidence type="ECO:0000313" key="3">
    <source>
        <dbReference type="Proteomes" id="UP000236291"/>
    </source>
</evidence>
<keyword evidence="1" id="KW-0175">Coiled coil</keyword>
<dbReference type="Proteomes" id="UP000236291">
    <property type="component" value="Unassembled WGS sequence"/>
</dbReference>
<accession>A0A2K3P5D0</accession>
<feature type="coiled-coil region" evidence="1">
    <location>
        <begin position="67"/>
        <end position="104"/>
    </location>
</feature>
<comment type="caution">
    <text evidence="2">The sequence shown here is derived from an EMBL/GenBank/DDBJ whole genome shotgun (WGS) entry which is preliminary data.</text>
</comment>
<name>A0A2K3P5D0_TRIPR</name>
<proteinExistence type="predicted"/>
<reference evidence="2 3" key="1">
    <citation type="journal article" date="2014" name="Am. J. Bot.">
        <title>Genome assembly and annotation for red clover (Trifolium pratense; Fabaceae).</title>
        <authorList>
            <person name="Istvanek J."/>
            <person name="Jaros M."/>
            <person name="Krenek A."/>
            <person name="Repkova J."/>
        </authorList>
    </citation>
    <scope>NUCLEOTIDE SEQUENCE [LARGE SCALE GENOMIC DNA]</scope>
    <source>
        <strain evidence="3">cv. Tatra</strain>
        <tissue evidence="2">Young leaves</tissue>
    </source>
</reference>
<protein>
    <submittedName>
        <fullName evidence="2">Uncharacterized protein</fullName>
    </submittedName>
</protein>